<dbReference type="PIRSF" id="PIRSF029720">
    <property type="entry name" value="UCP029720"/>
    <property type="match status" value="1"/>
</dbReference>
<keyword evidence="3" id="KW-1185">Reference proteome</keyword>
<dbReference type="AlphaFoldDB" id="A0A7Y9R370"/>
<name>A0A7Y9R370_9BURK</name>
<dbReference type="Proteomes" id="UP000518288">
    <property type="component" value="Unassembled WGS sequence"/>
</dbReference>
<dbReference type="InterPro" id="IPR005297">
    <property type="entry name" value="Lipoprotein_repeat"/>
</dbReference>
<organism evidence="2 3">
    <name type="scientific">Sphaerotilus montanus</name>
    <dbReference type="NCBI Taxonomy" id="522889"/>
    <lineage>
        <taxon>Bacteria</taxon>
        <taxon>Pseudomonadati</taxon>
        <taxon>Pseudomonadota</taxon>
        <taxon>Betaproteobacteria</taxon>
        <taxon>Burkholderiales</taxon>
        <taxon>Sphaerotilaceae</taxon>
        <taxon>Sphaerotilus</taxon>
    </lineage>
</organism>
<dbReference type="PANTHER" id="PTHR39335:SF1">
    <property type="entry name" value="BLL4220 PROTEIN"/>
    <property type="match status" value="1"/>
</dbReference>
<sequence>MTSIRSSIRRVSLALTVSATLVLGACAVMAPPPAMTAGGLLTDAAGMTLYTFDKDAAGRSACNGPCAKNWPPLMAPADAKPRGDYSVVTRDDGSRQWAYKGQPLYTWVKDMKAGDTTGDGFNSVWHIARP</sequence>
<feature type="chain" id="PRO_5031432898" evidence="1">
    <location>
        <begin position="31"/>
        <end position="130"/>
    </location>
</feature>
<evidence type="ECO:0000256" key="1">
    <source>
        <dbReference type="SAM" id="SignalP"/>
    </source>
</evidence>
<dbReference type="EMBL" id="JACCFH010000001">
    <property type="protein sequence ID" value="NYG34217.1"/>
    <property type="molecule type" value="Genomic_DNA"/>
</dbReference>
<dbReference type="Pfam" id="PF03640">
    <property type="entry name" value="Lipoprotein_15"/>
    <property type="match status" value="2"/>
</dbReference>
<dbReference type="GO" id="GO:0043448">
    <property type="term" value="P:alkane catabolic process"/>
    <property type="evidence" value="ECO:0007669"/>
    <property type="project" value="TreeGrafter"/>
</dbReference>
<evidence type="ECO:0000313" key="3">
    <source>
        <dbReference type="Proteomes" id="UP000518288"/>
    </source>
</evidence>
<gene>
    <name evidence="2" type="ORF">BDD16_003203</name>
</gene>
<keyword evidence="2" id="KW-0449">Lipoprotein</keyword>
<feature type="signal peptide" evidence="1">
    <location>
        <begin position="1"/>
        <end position="30"/>
    </location>
</feature>
<protein>
    <submittedName>
        <fullName evidence="2">Putative lipoprotein with Yx(FWY)xxD motif</fullName>
    </submittedName>
</protein>
<comment type="caution">
    <text evidence="2">The sequence shown here is derived from an EMBL/GenBank/DDBJ whole genome shotgun (WGS) entry which is preliminary data.</text>
</comment>
<reference evidence="2 3" key="1">
    <citation type="submission" date="2020-07" db="EMBL/GenBank/DDBJ databases">
        <title>Genomic Encyclopedia of Archaeal and Bacterial Type Strains, Phase II (KMG-II): from individual species to whole genera.</title>
        <authorList>
            <person name="Goeker M."/>
        </authorList>
    </citation>
    <scope>NUCLEOTIDE SEQUENCE [LARGE SCALE GENOMIC DNA]</scope>
    <source>
        <strain evidence="2 3">DSM 21226</strain>
    </source>
</reference>
<accession>A0A7Y9R370</accession>
<dbReference type="InterPro" id="IPR014558">
    <property type="entry name" value="UCP029720"/>
</dbReference>
<keyword evidence="1" id="KW-0732">Signal</keyword>
<dbReference type="PROSITE" id="PS51257">
    <property type="entry name" value="PROKAR_LIPOPROTEIN"/>
    <property type="match status" value="1"/>
</dbReference>
<proteinExistence type="predicted"/>
<dbReference type="RefSeq" id="WP_179634895.1">
    <property type="nucleotide sequence ID" value="NZ_JACCFH010000001.1"/>
</dbReference>
<dbReference type="PANTHER" id="PTHR39335">
    <property type="entry name" value="BLL4220 PROTEIN"/>
    <property type="match status" value="1"/>
</dbReference>
<evidence type="ECO:0000313" key="2">
    <source>
        <dbReference type="EMBL" id="NYG34217.1"/>
    </source>
</evidence>